<feature type="transmembrane region" description="Helical" evidence="1">
    <location>
        <begin position="77"/>
        <end position="95"/>
    </location>
</feature>
<evidence type="ECO:0000256" key="1">
    <source>
        <dbReference type="SAM" id="Phobius"/>
    </source>
</evidence>
<keyword evidence="1" id="KW-0812">Transmembrane</keyword>
<comment type="caution">
    <text evidence="2">The sequence shown here is derived from an EMBL/GenBank/DDBJ whole genome shotgun (WGS) entry which is preliminary data.</text>
</comment>
<evidence type="ECO:0000313" key="2">
    <source>
        <dbReference type="EMBL" id="OGY28065.1"/>
    </source>
</evidence>
<dbReference type="Proteomes" id="UP000176645">
    <property type="component" value="Unassembled WGS sequence"/>
</dbReference>
<feature type="transmembrane region" description="Helical" evidence="1">
    <location>
        <begin position="171"/>
        <end position="192"/>
    </location>
</feature>
<keyword evidence="1" id="KW-0472">Membrane</keyword>
<sequence>MNAFAIATTKILNPLTTGLATILVVVGVQQIPLAQKVLWLVLGFLITFVPSLVWYWDFRAGRLSSLWSPPAIERRKAFLAWTLAAAVFSLVAFGLGAPRLILALGIVLLFLGLLNLLLTSSFKISVHGEMITLFVLVAILSVSAEAVYLALLIPLVVGSRLYLKAHDLSEASFGVLASIIIVYFVFSFFGLATF</sequence>
<feature type="transmembrane region" description="Helical" evidence="1">
    <location>
        <begin position="37"/>
        <end position="56"/>
    </location>
</feature>
<feature type="transmembrane region" description="Helical" evidence="1">
    <location>
        <begin position="12"/>
        <end position="31"/>
    </location>
</feature>
<feature type="transmembrane region" description="Helical" evidence="1">
    <location>
        <begin position="130"/>
        <end position="151"/>
    </location>
</feature>
<name>A0A1G1WK03_9BACT</name>
<feature type="transmembrane region" description="Helical" evidence="1">
    <location>
        <begin position="101"/>
        <end position="118"/>
    </location>
</feature>
<keyword evidence="1" id="KW-1133">Transmembrane helix</keyword>
<reference evidence="2 3" key="1">
    <citation type="journal article" date="2016" name="Nat. Commun.">
        <title>Thousands of microbial genomes shed light on interconnected biogeochemical processes in an aquifer system.</title>
        <authorList>
            <person name="Anantharaman K."/>
            <person name="Brown C.T."/>
            <person name="Hug L.A."/>
            <person name="Sharon I."/>
            <person name="Castelle C.J."/>
            <person name="Probst A.J."/>
            <person name="Thomas B.C."/>
            <person name="Singh A."/>
            <person name="Wilkins M.J."/>
            <person name="Karaoz U."/>
            <person name="Brodie E.L."/>
            <person name="Williams K.H."/>
            <person name="Hubbard S.S."/>
            <person name="Banfield J.F."/>
        </authorList>
    </citation>
    <scope>NUCLEOTIDE SEQUENCE [LARGE SCALE GENOMIC DNA]</scope>
</reference>
<organism evidence="2 3">
    <name type="scientific">Candidatus Woykebacteria bacterium RBG_19FT_COMBO_43_10</name>
    <dbReference type="NCBI Taxonomy" id="1802598"/>
    <lineage>
        <taxon>Bacteria</taxon>
        <taxon>Candidatus Woykeibacteriota</taxon>
    </lineage>
</organism>
<protein>
    <recommendedName>
        <fullName evidence="4">Phosphatidic acid phosphatase type 2/haloperoxidase domain-containing protein</fullName>
    </recommendedName>
</protein>
<evidence type="ECO:0000313" key="3">
    <source>
        <dbReference type="Proteomes" id="UP000176645"/>
    </source>
</evidence>
<evidence type="ECO:0008006" key="4">
    <source>
        <dbReference type="Google" id="ProtNLM"/>
    </source>
</evidence>
<dbReference type="AlphaFoldDB" id="A0A1G1WK03"/>
<proteinExistence type="predicted"/>
<accession>A0A1G1WK03</accession>
<gene>
    <name evidence="2" type="ORF">A2Z42_02495</name>
</gene>
<dbReference type="EMBL" id="MHCU01000014">
    <property type="protein sequence ID" value="OGY28065.1"/>
    <property type="molecule type" value="Genomic_DNA"/>
</dbReference>